<dbReference type="OrthoDB" id="5954824at2759"/>
<proteinExistence type="predicted"/>
<feature type="domain" description="Fork-head" evidence="4">
    <location>
        <begin position="1"/>
        <end position="66"/>
    </location>
</feature>
<dbReference type="InterPro" id="IPR050211">
    <property type="entry name" value="FOX_domain-containing"/>
</dbReference>
<dbReference type="InterPro" id="IPR001766">
    <property type="entry name" value="Fork_head_dom"/>
</dbReference>
<name>A0A9W8KUC3_9FUNG</name>
<evidence type="ECO:0000313" key="5">
    <source>
        <dbReference type="EMBL" id="KAJ2670610.1"/>
    </source>
</evidence>
<dbReference type="Gene3D" id="1.10.10.10">
    <property type="entry name" value="Winged helix-like DNA-binding domain superfamily/Winged helix DNA-binding domain"/>
    <property type="match status" value="1"/>
</dbReference>
<dbReference type="InterPro" id="IPR036388">
    <property type="entry name" value="WH-like_DNA-bd_sf"/>
</dbReference>
<feature type="region of interest" description="Disordered" evidence="3">
    <location>
        <begin position="73"/>
        <end position="110"/>
    </location>
</feature>
<feature type="compositionally biased region" description="Low complexity" evidence="3">
    <location>
        <begin position="245"/>
        <end position="267"/>
    </location>
</feature>
<dbReference type="SMART" id="SM00339">
    <property type="entry name" value="FH"/>
    <property type="match status" value="1"/>
</dbReference>
<accession>A0A9W8KUC3</accession>
<dbReference type="PANTHER" id="PTHR11829:SF343">
    <property type="entry name" value="FORK-HEAD DOMAIN-CONTAINING PROTEIN"/>
    <property type="match status" value="1"/>
</dbReference>
<feature type="region of interest" description="Disordered" evidence="3">
    <location>
        <begin position="244"/>
        <end position="267"/>
    </location>
</feature>
<feature type="DNA-binding region" description="Fork-head" evidence="2">
    <location>
        <begin position="1"/>
        <end position="66"/>
    </location>
</feature>
<dbReference type="PROSITE" id="PS50039">
    <property type="entry name" value="FORK_HEAD_3"/>
    <property type="match status" value="1"/>
</dbReference>
<dbReference type="EMBL" id="JANBTW010000120">
    <property type="protein sequence ID" value="KAJ2670610.1"/>
    <property type="molecule type" value="Genomic_DNA"/>
</dbReference>
<dbReference type="GO" id="GO:0000978">
    <property type="term" value="F:RNA polymerase II cis-regulatory region sequence-specific DNA binding"/>
    <property type="evidence" value="ECO:0007669"/>
    <property type="project" value="TreeGrafter"/>
</dbReference>
<dbReference type="AlphaFoldDB" id="A0A9W8KUC3"/>
<feature type="compositionally biased region" description="Polar residues" evidence="3">
    <location>
        <begin position="76"/>
        <end position="91"/>
    </location>
</feature>
<dbReference type="GO" id="GO:0000981">
    <property type="term" value="F:DNA-binding transcription factor activity, RNA polymerase II-specific"/>
    <property type="evidence" value="ECO:0007669"/>
    <property type="project" value="TreeGrafter"/>
</dbReference>
<keyword evidence="1 2" id="KW-0238">DNA-binding</keyword>
<reference evidence="5" key="1">
    <citation type="submission" date="2022-07" db="EMBL/GenBank/DDBJ databases">
        <title>Phylogenomic reconstructions and comparative analyses of Kickxellomycotina fungi.</title>
        <authorList>
            <person name="Reynolds N.K."/>
            <person name="Stajich J.E."/>
            <person name="Barry K."/>
            <person name="Grigoriev I.V."/>
            <person name="Crous P."/>
            <person name="Smith M.E."/>
        </authorList>
    </citation>
    <scope>NUCLEOTIDE SEQUENCE</scope>
    <source>
        <strain evidence="5">NRRL 3115</strain>
    </source>
</reference>
<evidence type="ECO:0000256" key="3">
    <source>
        <dbReference type="SAM" id="MobiDB-lite"/>
    </source>
</evidence>
<comment type="subcellular location">
    <subcellularLocation>
        <location evidence="2">Nucleus</location>
    </subcellularLocation>
</comment>
<protein>
    <recommendedName>
        <fullName evidence="4">Fork-head domain-containing protein</fullName>
    </recommendedName>
</protein>
<evidence type="ECO:0000313" key="6">
    <source>
        <dbReference type="Proteomes" id="UP001151518"/>
    </source>
</evidence>
<evidence type="ECO:0000256" key="2">
    <source>
        <dbReference type="PROSITE-ProRule" id="PRU00089"/>
    </source>
</evidence>
<dbReference type="Proteomes" id="UP001151518">
    <property type="component" value="Unassembled WGS sequence"/>
</dbReference>
<comment type="caution">
    <text evidence="5">The sequence shown here is derived from an EMBL/GenBank/DDBJ whole genome shotgun (WGS) entry which is preliminary data.</text>
</comment>
<keyword evidence="2" id="KW-0539">Nucleus</keyword>
<evidence type="ECO:0000256" key="1">
    <source>
        <dbReference type="ARBA" id="ARBA00023125"/>
    </source>
</evidence>
<organism evidence="5 6">
    <name type="scientific">Coemansia spiralis</name>
    <dbReference type="NCBI Taxonomy" id="417178"/>
    <lineage>
        <taxon>Eukaryota</taxon>
        <taxon>Fungi</taxon>
        <taxon>Fungi incertae sedis</taxon>
        <taxon>Zoopagomycota</taxon>
        <taxon>Kickxellomycotina</taxon>
        <taxon>Kickxellomycetes</taxon>
        <taxon>Kickxellales</taxon>
        <taxon>Kickxellaceae</taxon>
        <taxon>Coemansia</taxon>
    </lineage>
</organism>
<dbReference type="Pfam" id="PF00250">
    <property type="entry name" value="Forkhead"/>
    <property type="match status" value="1"/>
</dbReference>
<dbReference type="SUPFAM" id="SSF46785">
    <property type="entry name" value="Winged helix' DNA-binding domain"/>
    <property type="match status" value="1"/>
</dbReference>
<evidence type="ECO:0000259" key="4">
    <source>
        <dbReference type="PROSITE" id="PS50039"/>
    </source>
</evidence>
<dbReference type="InterPro" id="IPR036390">
    <property type="entry name" value="WH_DNA-bd_sf"/>
</dbReference>
<dbReference type="GO" id="GO:0005634">
    <property type="term" value="C:nucleus"/>
    <property type="evidence" value="ECO:0007669"/>
    <property type="project" value="UniProtKB-SubCell"/>
</dbReference>
<dbReference type="PANTHER" id="PTHR11829">
    <property type="entry name" value="FORKHEAD BOX PROTEIN"/>
    <property type="match status" value="1"/>
</dbReference>
<gene>
    <name evidence="5" type="ORF">GGI25_005779</name>
</gene>
<sequence length="365" mass="39696">MYPQICQGPDIGWQNTIRHNLSLNQCFKRIPRSQLPANLSSKLRGKGSYWTVDVELIDPSTRKRLEEAISLGKPATTHNFNQNATSLQQPQVKRPKKSSNLELAPQPSRKEYLPDNNFSVTFTHPYVSSALNSPSSYTCYSEEEIHYVSPATQSSSPYFQSTMNSPITTLPPPVTKNIHKGLIQSHFSNGNNVTLPPILPSLGPSLPAAYSNNRNHIRPYRLNGGSHGESGISVKAVSGIAWGGDTRSQSTTSWDSSPDSPLPLDSSRVAALNRPPLHYSYGSAVSYARSTAKAADRGKDQELCSGFAFESAPPSASSTIGSRQHTPYSLSPVSTVAPLYDSTGVQSASDEKADNTKLNIKHLLN</sequence>